<dbReference type="Gene3D" id="3.40.50.1820">
    <property type="entry name" value="alpha/beta hydrolase"/>
    <property type="match status" value="1"/>
</dbReference>
<dbReference type="SMART" id="SM00271">
    <property type="entry name" value="DnaJ"/>
    <property type="match status" value="1"/>
</dbReference>
<dbReference type="AlphaFoldDB" id="A0A4D6LTC3"/>
<evidence type="ECO:0000256" key="1">
    <source>
        <dbReference type="SAM" id="MobiDB-lite"/>
    </source>
</evidence>
<feature type="compositionally biased region" description="Low complexity" evidence="1">
    <location>
        <begin position="245"/>
        <end position="262"/>
    </location>
</feature>
<proteinExistence type="predicted"/>
<dbReference type="SUPFAM" id="SSF46565">
    <property type="entry name" value="Chaperone J-domain"/>
    <property type="match status" value="1"/>
</dbReference>
<dbReference type="InterPro" id="IPR011990">
    <property type="entry name" value="TPR-like_helical_dom_sf"/>
</dbReference>
<protein>
    <submittedName>
        <fullName evidence="3">DnaJ-like protein subfamily C member 7</fullName>
    </submittedName>
</protein>
<feature type="region of interest" description="Disordered" evidence="1">
    <location>
        <begin position="133"/>
        <end position="197"/>
    </location>
</feature>
<dbReference type="Gene3D" id="1.25.40.10">
    <property type="entry name" value="Tetratricopeptide repeat domain"/>
    <property type="match status" value="2"/>
</dbReference>
<dbReference type="PANTHER" id="PTHR45181">
    <property type="entry name" value="HEAT SHOCK PROTEIN DNAJ WITH TETRATRICOPEPTIDE REPEAT-CONTAINING PROTEIN"/>
    <property type="match status" value="1"/>
</dbReference>
<dbReference type="InterPro" id="IPR036869">
    <property type="entry name" value="J_dom_sf"/>
</dbReference>
<dbReference type="PANTHER" id="PTHR45181:SF4">
    <property type="entry name" value="HEAT SHOCK PROTEIN DNAJ WITH TETRATRICOPEPTIDE REPEAT-CONTAINING PROTEIN"/>
    <property type="match status" value="1"/>
</dbReference>
<feature type="region of interest" description="Disordered" evidence="1">
    <location>
        <begin position="66"/>
        <end position="88"/>
    </location>
</feature>
<dbReference type="SUPFAM" id="SSF48452">
    <property type="entry name" value="TPR-like"/>
    <property type="match status" value="2"/>
</dbReference>
<feature type="region of interest" description="Disordered" evidence="1">
    <location>
        <begin position="245"/>
        <end position="283"/>
    </location>
</feature>
<feature type="domain" description="J" evidence="2">
    <location>
        <begin position="733"/>
        <end position="824"/>
    </location>
</feature>
<organism evidence="3 4">
    <name type="scientific">Vigna unguiculata</name>
    <name type="common">Cowpea</name>
    <dbReference type="NCBI Taxonomy" id="3917"/>
    <lineage>
        <taxon>Eukaryota</taxon>
        <taxon>Viridiplantae</taxon>
        <taxon>Streptophyta</taxon>
        <taxon>Embryophyta</taxon>
        <taxon>Tracheophyta</taxon>
        <taxon>Spermatophyta</taxon>
        <taxon>Magnoliopsida</taxon>
        <taxon>eudicotyledons</taxon>
        <taxon>Gunneridae</taxon>
        <taxon>Pentapetalae</taxon>
        <taxon>rosids</taxon>
        <taxon>fabids</taxon>
        <taxon>Fabales</taxon>
        <taxon>Fabaceae</taxon>
        <taxon>Papilionoideae</taxon>
        <taxon>50 kb inversion clade</taxon>
        <taxon>NPAAA clade</taxon>
        <taxon>indigoferoid/millettioid clade</taxon>
        <taxon>Phaseoleae</taxon>
        <taxon>Vigna</taxon>
    </lineage>
</organism>
<name>A0A4D6LTC3_VIGUN</name>
<feature type="compositionally biased region" description="Basic and acidic residues" evidence="1">
    <location>
        <begin position="144"/>
        <end position="157"/>
    </location>
</feature>
<dbReference type="PROSITE" id="PS50076">
    <property type="entry name" value="DNAJ_2"/>
    <property type="match status" value="1"/>
</dbReference>
<dbReference type="CDD" id="cd06257">
    <property type="entry name" value="DnaJ"/>
    <property type="match status" value="1"/>
</dbReference>
<feature type="region of interest" description="Disordered" evidence="1">
    <location>
        <begin position="208"/>
        <end position="227"/>
    </location>
</feature>
<sequence length="1155" mass="128085">MEKEPNLASEGIANLKIEESKDQRDYGFVFTSKQRNSFSGSSLPEFRAPPIKTNLFGDANDKFKFSAKKEQSGTPRMNKSRAKQKFSTPLQGHDFLWKTKMGMSPKSYVTSRESSGLGLDRIGNNTRIHQLLNKNESEAVGTETETKEDVSECKDLDSNCGDDDPNDKIESESLKSANDEEGITNNGDGSVLLDCDSGSRNTSGIGFTFSAEVQSPSQKRPPKKMNWAKAGQSYLDSYSSSPISLSSVTGSPFSGTPSPFTPEQGQKTKASSPHYKTRGSEVNKEQGIKEVLATISASTIADEEACEKWRLRGNQAYKNGNLSGAEDCYTQGVNCASNEASQKCRRALMLCYSNRAATRMSLGRMRDAIEDCMLAAEIDPNFLRVQLRAANCFLALGEVGDASEYSKMCMQSDTDVGVDKKIVVEASDLLQKTQKVSELINHSEELMQRRTAVDAEKALEHINEALAISSYFEKLLEMKAEALFMLCRYEEVIQLCDETFGSAEKNSYPLDADCIVTDLDSAQLSKGFYFRFWRCSMMLKSYFHLGKLEEGLSLLEEQEDKVSAMNKSGSKVLESLMPLAVTVRELLHHKTAGNEAFQTGKHEEAVEHYTAALSSNVESRSFTAVCFGNRAAAYKALGQITDAIADCNLAIALDGRYLKALSRRATLYEMIRDYDQAASDIRRVISLLMKDNGDNSNQHGISDRSVKYTNDLKHNQIWLSEIEEEAKKGIQLDVYIILGVEQPVSSSEIKKAYHKAALRHHPDKAVQSLAKSDSGDDQIWKDIVEEVCKDADRLFKIIGEAYAVLSDPAKGVMASEREYFDSSGPLHLTCVDWDNAYHRKSVAASLVQGVYVLEKDRQDRREGPNALAQPWWAFFHFQLLRTLVDDVDSSIFGAIYEFKPPTSICNDTSHRSPCYVIAFRGTITKADSVSRDIELDIHFVRNGLHQTSRFEIAIQAVRNMVATVGGSNIWLAGHSLGSAMAMLIGKTMAKTGVFIQSLLFNPPYASAPIERIKDKKLKHGLRFAGSVVTAGLAIAMKAKQKKSLSFDPFSALSAWVPCLFVNPSDPICCEYVGYFEHRTKMEEIGAGTIEKLATQTSLGCLLMGALGKESDEPLHLIPSASLTVNHTPSQDFREAHGIHQWWKPDLCLESKLYQY</sequence>
<dbReference type="InterPro" id="IPR019734">
    <property type="entry name" value="TPR_rpt"/>
</dbReference>
<dbReference type="SMART" id="SM00028">
    <property type="entry name" value="TPR"/>
    <property type="match status" value="6"/>
</dbReference>
<reference evidence="3 4" key="1">
    <citation type="submission" date="2019-04" db="EMBL/GenBank/DDBJ databases">
        <title>An improved genome assembly and genetic linkage map for asparagus bean, Vigna unguiculata ssp. sesquipedialis.</title>
        <authorList>
            <person name="Xia Q."/>
            <person name="Zhang R."/>
            <person name="Dong Y."/>
        </authorList>
    </citation>
    <scope>NUCLEOTIDE SEQUENCE [LARGE SCALE GENOMIC DNA]</scope>
    <source>
        <tissue evidence="3">Leaf</tissue>
    </source>
</reference>
<dbReference type="Pfam" id="PF00226">
    <property type="entry name" value="DnaJ"/>
    <property type="match status" value="1"/>
</dbReference>
<dbReference type="InterPro" id="IPR001623">
    <property type="entry name" value="DnaJ_domain"/>
</dbReference>
<dbReference type="SUPFAM" id="SSF53474">
    <property type="entry name" value="alpha/beta-Hydrolases"/>
    <property type="match status" value="1"/>
</dbReference>
<dbReference type="InterPro" id="IPR029058">
    <property type="entry name" value="AB_hydrolase_fold"/>
</dbReference>
<feature type="compositionally biased region" description="Polar residues" evidence="1">
    <location>
        <begin position="208"/>
        <end position="218"/>
    </location>
</feature>
<evidence type="ECO:0000259" key="2">
    <source>
        <dbReference type="PROSITE" id="PS50076"/>
    </source>
</evidence>
<evidence type="ECO:0000313" key="3">
    <source>
        <dbReference type="EMBL" id="QCD91740.1"/>
    </source>
</evidence>
<dbReference type="PRINTS" id="PR00625">
    <property type="entry name" value="JDOMAIN"/>
</dbReference>
<dbReference type="EMBL" id="CP039348">
    <property type="protein sequence ID" value="QCD91740.1"/>
    <property type="molecule type" value="Genomic_DNA"/>
</dbReference>
<dbReference type="Gene3D" id="1.10.287.110">
    <property type="entry name" value="DnaJ domain"/>
    <property type="match status" value="1"/>
</dbReference>
<dbReference type="Proteomes" id="UP000501690">
    <property type="component" value="Linkage Group LG4"/>
</dbReference>
<keyword evidence="4" id="KW-1185">Reference proteome</keyword>
<gene>
    <name evidence="3" type="ORF">DEO72_LG4g2707</name>
</gene>
<accession>A0A4D6LTC3</accession>
<evidence type="ECO:0000313" key="4">
    <source>
        <dbReference type="Proteomes" id="UP000501690"/>
    </source>
</evidence>